<organism evidence="2">
    <name type="scientific">Lysobacter firmicutimachus</name>
    <dbReference type="NCBI Taxonomy" id="1792846"/>
    <lineage>
        <taxon>Bacteria</taxon>
        <taxon>Pseudomonadati</taxon>
        <taxon>Pseudomonadota</taxon>
        <taxon>Gammaproteobacteria</taxon>
        <taxon>Lysobacterales</taxon>
        <taxon>Lysobacteraceae</taxon>
        <taxon>Lysobacter</taxon>
    </lineage>
</organism>
<keyword evidence="1" id="KW-0732">Signal</keyword>
<evidence type="ECO:0000313" key="2">
    <source>
        <dbReference type="EMBL" id="XCO76434.1"/>
    </source>
</evidence>
<evidence type="ECO:0008006" key="3">
    <source>
        <dbReference type="Google" id="ProtNLM"/>
    </source>
</evidence>
<dbReference type="PROSITE" id="PS51257">
    <property type="entry name" value="PROKAR_LIPOPROTEIN"/>
    <property type="match status" value="1"/>
</dbReference>
<dbReference type="RefSeq" id="WP_363799795.1">
    <property type="nucleotide sequence ID" value="NZ_CP159925.1"/>
</dbReference>
<protein>
    <recommendedName>
        <fullName evidence="3">Secreted protein</fullName>
    </recommendedName>
</protein>
<reference evidence="2" key="1">
    <citation type="submission" date="2024-06" db="EMBL/GenBank/DDBJ databases">
        <authorList>
            <person name="Li S."/>
        </authorList>
    </citation>
    <scope>NUCLEOTIDE SEQUENCE</scope>
    <source>
        <strain evidence="2">SR10</strain>
    </source>
</reference>
<dbReference type="AlphaFoldDB" id="A0AAU8MTI8"/>
<feature type="signal peptide" evidence="1">
    <location>
        <begin position="1"/>
        <end position="27"/>
    </location>
</feature>
<sequence>MKRSIIQACTPVVVLAALSCLPGTARAVACYGYINADGTMRMSEQDVPDRWSTCRVHSSDRRGTGVYWVWIENGEISDRIWTRSTYCSGTISHPGTQSSSLTFWPSILPNPHSSGETTVWTVRTFDHLGVPADRDFFLVCAASDPPR</sequence>
<name>A0AAU8MTI8_9GAMM</name>
<gene>
    <name evidence="2" type="ORF">ABU614_06510</name>
</gene>
<proteinExistence type="predicted"/>
<feature type="chain" id="PRO_5043784307" description="Secreted protein" evidence="1">
    <location>
        <begin position="28"/>
        <end position="147"/>
    </location>
</feature>
<dbReference type="EMBL" id="CP159925">
    <property type="protein sequence ID" value="XCO76434.1"/>
    <property type="molecule type" value="Genomic_DNA"/>
</dbReference>
<accession>A0AAU8MTI8</accession>
<evidence type="ECO:0000256" key="1">
    <source>
        <dbReference type="SAM" id="SignalP"/>
    </source>
</evidence>